<name>A0ABW3SJW2_9BACL</name>
<evidence type="ECO:0000313" key="2">
    <source>
        <dbReference type="Proteomes" id="UP001597211"/>
    </source>
</evidence>
<organism evidence="1 2">
    <name type="scientific">Paenibacillus timonensis</name>
    <dbReference type="NCBI Taxonomy" id="225915"/>
    <lineage>
        <taxon>Bacteria</taxon>
        <taxon>Bacillati</taxon>
        <taxon>Bacillota</taxon>
        <taxon>Bacilli</taxon>
        <taxon>Bacillales</taxon>
        <taxon>Paenibacillaceae</taxon>
        <taxon>Paenibacillus</taxon>
    </lineage>
</organism>
<proteinExistence type="predicted"/>
<comment type="caution">
    <text evidence="1">The sequence shown here is derived from an EMBL/GenBank/DDBJ whole genome shotgun (WGS) entry which is preliminary data.</text>
</comment>
<dbReference type="RefSeq" id="WP_379267223.1">
    <property type="nucleotide sequence ID" value="NZ_JBHTKZ010000094.1"/>
</dbReference>
<protein>
    <submittedName>
        <fullName evidence="1">Uncharacterized protein</fullName>
    </submittedName>
</protein>
<sequence length="159" mass="17631">LLGSLLGLPTKKHLQGCLPYHTTWLHSLEGVFNLSHTMGSVPFLLLAGFYHGPNDDSANDHPSLPGIPAFEMPPRSVAHAKFLQKCRLFLQNDLLEQKTCKCAGFFMAFASFVPKPEKFLHFSGFCPDPPLIHKKPALLQAFSRVQAKTAEERCASVSR</sequence>
<keyword evidence="2" id="KW-1185">Reference proteome</keyword>
<evidence type="ECO:0000313" key="1">
    <source>
        <dbReference type="EMBL" id="MFD1184437.1"/>
    </source>
</evidence>
<accession>A0ABW3SJW2</accession>
<dbReference type="EMBL" id="JBHTKZ010000094">
    <property type="protein sequence ID" value="MFD1184437.1"/>
    <property type="molecule type" value="Genomic_DNA"/>
</dbReference>
<feature type="non-terminal residue" evidence="1">
    <location>
        <position position="1"/>
    </location>
</feature>
<gene>
    <name evidence="1" type="ORF">ACFQ2Z_24210</name>
</gene>
<dbReference type="Proteomes" id="UP001597211">
    <property type="component" value="Unassembled WGS sequence"/>
</dbReference>
<reference evidence="2" key="1">
    <citation type="journal article" date="2019" name="Int. J. Syst. Evol. Microbiol.">
        <title>The Global Catalogue of Microorganisms (GCM) 10K type strain sequencing project: providing services to taxonomists for standard genome sequencing and annotation.</title>
        <authorList>
            <consortium name="The Broad Institute Genomics Platform"/>
            <consortium name="The Broad Institute Genome Sequencing Center for Infectious Disease"/>
            <person name="Wu L."/>
            <person name="Ma J."/>
        </authorList>
    </citation>
    <scope>NUCLEOTIDE SEQUENCE [LARGE SCALE GENOMIC DNA]</scope>
    <source>
        <strain evidence="2">CCUG 48216</strain>
    </source>
</reference>